<evidence type="ECO:0000313" key="2">
    <source>
        <dbReference type="EMBL" id="KAJ7210556.1"/>
    </source>
</evidence>
<reference evidence="2" key="1">
    <citation type="submission" date="2023-03" db="EMBL/GenBank/DDBJ databases">
        <title>Massive genome expansion in bonnet fungi (Mycena s.s.) driven by repeated elements and novel gene families across ecological guilds.</title>
        <authorList>
            <consortium name="Lawrence Berkeley National Laboratory"/>
            <person name="Harder C.B."/>
            <person name="Miyauchi S."/>
            <person name="Viragh M."/>
            <person name="Kuo A."/>
            <person name="Thoen E."/>
            <person name="Andreopoulos B."/>
            <person name="Lu D."/>
            <person name="Skrede I."/>
            <person name="Drula E."/>
            <person name="Henrissat B."/>
            <person name="Morin E."/>
            <person name="Kohler A."/>
            <person name="Barry K."/>
            <person name="LaButti K."/>
            <person name="Morin E."/>
            <person name="Salamov A."/>
            <person name="Lipzen A."/>
            <person name="Mereny Z."/>
            <person name="Hegedus B."/>
            <person name="Baldrian P."/>
            <person name="Stursova M."/>
            <person name="Weitz H."/>
            <person name="Taylor A."/>
            <person name="Grigoriev I.V."/>
            <person name="Nagy L.G."/>
            <person name="Martin F."/>
            <person name="Kauserud H."/>
        </authorList>
    </citation>
    <scope>NUCLEOTIDE SEQUENCE</scope>
    <source>
        <strain evidence="2">9144</strain>
    </source>
</reference>
<feature type="region of interest" description="Disordered" evidence="1">
    <location>
        <begin position="6"/>
        <end position="70"/>
    </location>
</feature>
<dbReference type="Proteomes" id="UP001219525">
    <property type="component" value="Unassembled WGS sequence"/>
</dbReference>
<organism evidence="2 3">
    <name type="scientific">Mycena pura</name>
    <dbReference type="NCBI Taxonomy" id="153505"/>
    <lineage>
        <taxon>Eukaryota</taxon>
        <taxon>Fungi</taxon>
        <taxon>Dikarya</taxon>
        <taxon>Basidiomycota</taxon>
        <taxon>Agaricomycotina</taxon>
        <taxon>Agaricomycetes</taxon>
        <taxon>Agaricomycetidae</taxon>
        <taxon>Agaricales</taxon>
        <taxon>Marasmiineae</taxon>
        <taxon>Mycenaceae</taxon>
        <taxon>Mycena</taxon>
    </lineage>
</organism>
<evidence type="ECO:0000256" key="1">
    <source>
        <dbReference type="SAM" id="MobiDB-lite"/>
    </source>
</evidence>
<dbReference type="EMBL" id="JARJCW010000028">
    <property type="protein sequence ID" value="KAJ7210556.1"/>
    <property type="molecule type" value="Genomic_DNA"/>
</dbReference>
<proteinExistence type="predicted"/>
<sequence>MFFRLLSDVGGGDPESPCVGGGGSPGEDDGGPSPSPPEPLVGLAPLPVDGSPPTLPVGGSTGLTFPPPVGAGDVSWNEAAPILGSASQVNGTLDGDPSSARLWIGGETDRMLDNVQFQLLTYRRGSPIPPVQLSWYDQHCNAYGVSTVTNAKEKEIKSVRTMHSACIVGGAMVPKVDENKNIQRSAVQQPKCDDDTEALEWRHDGSKIIKLHVYTPSTFTRMQVMDICSAGNESKKCETPELTPDERANFKTTSSTRINTSRRSSEAMLCCADGTCGIPWRRRKKK</sequence>
<dbReference type="AlphaFoldDB" id="A0AAD6VEH0"/>
<accession>A0AAD6VEH0</accession>
<keyword evidence="3" id="KW-1185">Reference proteome</keyword>
<gene>
    <name evidence="2" type="ORF">GGX14DRAFT_451146</name>
</gene>
<evidence type="ECO:0000313" key="3">
    <source>
        <dbReference type="Proteomes" id="UP001219525"/>
    </source>
</evidence>
<feature type="compositionally biased region" description="Gly residues" evidence="1">
    <location>
        <begin position="9"/>
        <end position="25"/>
    </location>
</feature>
<name>A0AAD6VEH0_9AGAR</name>
<comment type="caution">
    <text evidence="2">The sequence shown here is derived from an EMBL/GenBank/DDBJ whole genome shotgun (WGS) entry which is preliminary data.</text>
</comment>
<protein>
    <submittedName>
        <fullName evidence="2">Uncharacterized protein</fullName>
    </submittedName>
</protein>